<keyword evidence="5" id="KW-0472">Membrane</keyword>
<accession>A0A0N7KW64</accession>
<keyword evidence="5" id="KW-1133">Transmembrane helix</keyword>
<feature type="transmembrane region" description="Helical" evidence="5">
    <location>
        <begin position="20"/>
        <end position="47"/>
    </location>
</feature>
<evidence type="ECO:0000256" key="4">
    <source>
        <dbReference type="PIRNR" id="PIRNR000441"/>
    </source>
</evidence>
<keyword evidence="2 4" id="KW-0808">Transferase</keyword>
<organism evidence="6">
    <name type="scientific">Klebsiella sp. 1015</name>
    <dbReference type="NCBI Taxonomy" id="1497794"/>
    <lineage>
        <taxon>Bacteria</taxon>
        <taxon>Pseudomonadati</taxon>
        <taxon>Pseudomonadota</taxon>
        <taxon>Gammaproteobacteria</taxon>
        <taxon>Enterobacterales</taxon>
        <taxon>Enterobacteriaceae</taxon>
        <taxon>Klebsiella/Raoultella group</taxon>
        <taxon>Klebsiella</taxon>
    </lineage>
</organism>
<dbReference type="Pfam" id="PF14602">
    <property type="entry name" value="Hexapep_2"/>
    <property type="match status" value="1"/>
</dbReference>
<protein>
    <recommendedName>
        <fullName evidence="4">Acetyltransferase</fullName>
        <ecNumber evidence="4">2.3.1.-</ecNumber>
    </recommendedName>
</protein>
<evidence type="ECO:0000256" key="3">
    <source>
        <dbReference type="ARBA" id="ARBA00023315"/>
    </source>
</evidence>
<dbReference type="SUPFAM" id="SSF51161">
    <property type="entry name" value="Trimeric LpxA-like enzymes"/>
    <property type="match status" value="1"/>
</dbReference>
<reference evidence="6" key="2">
    <citation type="journal article" date="2015" name="Sci. Rep.">
        <title>Genetic analysis of capsular polysaccharide synthesis gene clusters in 79 capsular types of Klebsiella spp.</title>
        <authorList>
            <person name="Pan Y.J."/>
            <person name="Lin T.L."/>
            <person name="Chen C.T."/>
            <person name="Chen Y.Y."/>
            <person name="Hsieh P.F."/>
            <person name="Hsu C.R."/>
            <person name="Wu M.C."/>
            <person name="Wang J.T."/>
        </authorList>
    </citation>
    <scope>NUCLEOTIDE SEQUENCE</scope>
    <source>
        <strain evidence="6">1015</strain>
    </source>
</reference>
<sequence>MSIIEIIKEFKLNPGLKSKLAVFFFRLATYHANSNIILYPFTLFFLLMHKIFNELIFGVEISYKAKIGNGFVIWHAYSVVISSRCSIGKNFHIRQCCTCGANRSLGAGVVRIGDNVSMGANSCILGDDIAIGNNVKLGAGVILMKDVPDDSIIIGHKPIIKNANGDIIS</sequence>
<dbReference type="EC" id="2.3.1.-" evidence="4"/>
<reference evidence="6" key="1">
    <citation type="submission" date="2014-04" db="EMBL/GenBank/DDBJ databases">
        <authorList>
            <person name="Harrison E."/>
        </authorList>
    </citation>
    <scope>NUCLEOTIDE SEQUENCE</scope>
    <source>
        <strain evidence="6">1015</strain>
    </source>
</reference>
<gene>
    <name evidence="6" type="primary">wcsG</name>
</gene>
<dbReference type="GO" id="GO:0005737">
    <property type="term" value="C:cytoplasm"/>
    <property type="evidence" value="ECO:0007669"/>
    <property type="project" value="InterPro"/>
</dbReference>
<keyword evidence="3 4" id="KW-0012">Acyltransferase</keyword>
<comment type="similarity">
    <text evidence="1 4">Belongs to the transferase hexapeptide repeat family.</text>
</comment>
<dbReference type="InterPro" id="IPR005881">
    <property type="entry name" value="Ser_O-AcTrfase"/>
</dbReference>
<dbReference type="GO" id="GO:0006535">
    <property type="term" value="P:cysteine biosynthetic process from serine"/>
    <property type="evidence" value="ECO:0007669"/>
    <property type="project" value="InterPro"/>
</dbReference>
<evidence type="ECO:0000256" key="2">
    <source>
        <dbReference type="ARBA" id="ARBA00022679"/>
    </source>
</evidence>
<dbReference type="InterPro" id="IPR045304">
    <property type="entry name" value="LbH_SAT"/>
</dbReference>
<dbReference type="GO" id="GO:0009001">
    <property type="term" value="F:serine O-acetyltransferase activity"/>
    <property type="evidence" value="ECO:0007669"/>
    <property type="project" value="InterPro"/>
</dbReference>
<keyword evidence="5" id="KW-0812">Transmembrane</keyword>
<dbReference type="CDD" id="cd03354">
    <property type="entry name" value="LbH_SAT"/>
    <property type="match status" value="1"/>
</dbReference>
<dbReference type="InterPro" id="IPR011004">
    <property type="entry name" value="Trimer_LpxA-like_sf"/>
</dbReference>
<dbReference type="Gene3D" id="2.160.10.10">
    <property type="entry name" value="Hexapeptide repeat proteins"/>
    <property type="match status" value="1"/>
</dbReference>
<dbReference type="AlphaFoldDB" id="A0A0N7KW64"/>
<evidence type="ECO:0000313" key="6">
    <source>
        <dbReference type="EMBL" id="BAT23249.1"/>
    </source>
</evidence>
<dbReference type="InterPro" id="IPR001451">
    <property type="entry name" value="Hexapep"/>
</dbReference>
<evidence type="ECO:0000256" key="1">
    <source>
        <dbReference type="ARBA" id="ARBA00007274"/>
    </source>
</evidence>
<dbReference type="PIRSF" id="PIRSF000441">
    <property type="entry name" value="CysE"/>
    <property type="match status" value="1"/>
</dbReference>
<evidence type="ECO:0000256" key="5">
    <source>
        <dbReference type="SAM" id="Phobius"/>
    </source>
</evidence>
<proteinExistence type="inferred from homology"/>
<dbReference type="EMBL" id="AB924551">
    <property type="protein sequence ID" value="BAT23249.1"/>
    <property type="molecule type" value="Genomic_DNA"/>
</dbReference>
<dbReference type="PANTHER" id="PTHR42811">
    <property type="entry name" value="SERINE ACETYLTRANSFERASE"/>
    <property type="match status" value="1"/>
</dbReference>
<name>A0A0N7KW64_9ENTR</name>